<evidence type="ECO:0000313" key="2">
    <source>
        <dbReference type="Proteomes" id="UP000235145"/>
    </source>
</evidence>
<dbReference type="AlphaFoldDB" id="A0A9R1WQ87"/>
<name>A0A9R1WQ87_LACSA</name>
<proteinExistence type="predicted"/>
<reference evidence="1 2" key="1">
    <citation type="journal article" date="2017" name="Nat. Commun.">
        <title>Genome assembly with in vitro proximity ligation data and whole-genome triplication in lettuce.</title>
        <authorList>
            <person name="Reyes-Chin-Wo S."/>
            <person name="Wang Z."/>
            <person name="Yang X."/>
            <person name="Kozik A."/>
            <person name="Arikit S."/>
            <person name="Song C."/>
            <person name="Xia L."/>
            <person name="Froenicke L."/>
            <person name="Lavelle D.O."/>
            <person name="Truco M.J."/>
            <person name="Xia R."/>
            <person name="Zhu S."/>
            <person name="Xu C."/>
            <person name="Xu H."/>
            <person name="Xu X."/>
            <person name="Cox K."/>
            <person name="Korf I."/>
            <person name="Meyers B.C."/>
            <person name="Michelmore R.W."/>
        </authorList>
    </citation>
    <scope>NUCLEOTIDE SEQUENCE [LARGE SCALE GENOMIC DNA]</scope>
    <source>
        <strain evidence="2">cv. Salinas</strain>
        <tissue evidence="1">Seedlings</tissue>
    </source>
</reference>
<protein>
    <submittedName>
        <fullName evidence="1">Uncharacterized protein</fullName>
    </submittedName>
</protein>
<gene>
    <name evidence="1" type="ORF">LSAT_V11C900484900</name>
</gene>
<dbReference type="Proteomes" id="UP000235145">
    <property type="component" value="Unassembled WGS sequence"/>
</dbReference>
<accession>A0A9R1WQ87</accession>
<evidence type="ECO:0000313" key="1">
    <source>
        <dbReference type="EMBL" id="KAJ0186805.1"/>
    </source>
</evidence>
<dbReference type="EMBL" id="NBSK02000009">
    <property type="protein sequence ID" value="KAJ0186805.1"/>
    <property type="molecule type" value="Genomic_DNA"/>
</dbReference>
<sequence>MIVKTKSMTKLSLKGGRLARQRLMNMLASSERLKRKKELRRKLRTWSASKIIDVKVTEPIKTESFPNSKFKVARGSTSQACEFTLTDLPCLNPHDWMMIYNILMRNKEKYECVVSHLQLLIKSYIQEVGMMDVEIATVLRQKPSVVPKEAPKDFEKLKPGKIFKEGWFMVYTSRDRPGID</sequence>
<organism evidence="1 2">
    <name type="scientific">Lactuca sativa</name>
    <name type="common">Garden lettuce</name>
    <dbReference type="NCBI Taxonomy" id="4236"/>
    <lineage>
        <taxon>Eukaryota</taxon>
        <taxon>Viridiplantae</taxon>
        <taxon>Streptophyta</taxon>
        <taxon>Embryophyta</taxon>
        <taxon>Tracheophyta</taxon>
        <taxon>Spermatophyta</taxon>
        <taxon>Magnoliopsida</taxon>
        <taxon>eudicotyledons</taxon>
        <taxon>Gunneridae</taxon>
        <taxon>Pentapetalae</taxon>
        <taxon>asterids</taxon>
        <taxon>campanulids</taxon>
        <taxon>Asterales</taxon>
        <taxon>Asteraceae</taxon>
        <taxon>Cichorioideae</taxon>
        <taxon>Cichorieae</taxon>
        <taxon>Lactucinae</taxon>
        <taxon>Lactuca</taxon>
    </lineage>
</organism>
<comment type="caution">
    <text evidence="1">The sequence shown here is derived from an EMBL/GenBank/DDBJ whole genome shotgun (WGS) entry which is preliminary data.</text>
</comment>
<keyword evidence="2" id="KW-1185">Reference proteome</keyword>